<feature type="domain" description="DUF3048" evidence="2">
    <location>
        <begin position="56"/>
        <end position="192"/>
    </location>
</feature>
<dbReference type="EMBL" id="CP032630">
    <property type="protein sequence ID" value="AYF97406.1"/>
    <property type="molecule type" value="Genomic_DNA"/>
</dbReference>
<feature type="signal peptide" evidence="1">
    <location>
        <begin position="1"/>
        <end position="26"/>
    </location>
</feature>
<organism evidence="4 5">
    <name type="scientific">Protaetiibacter intestinalis</name>
    <dbReference type="NCBI Taxonomy" id="2419774"/>
    <lineage>
        <taxon>Bacteria</taxon>
        <taxon>Bacillati</taxon>
        <taxon>Actinomycetota</taxon>
        <taxon>Actinomycetes</taxon>
        <taxon>Micrococcales</taxon>
        <taxon>Microbacteriaceae</taxon>
        <taxon>Protaetiibacter</taxon>
    </lineage>
</organism>
<dbReference type="SUPFAM" id="SSF159774">
    <property type="entry name" value="YerB-like"/>
    <property type="match status" value="1"/>
</dbReference>
<dbReference type="OrthoDB" id="9779102at2"/>
<dbReference type="PROSITE" id="PS51257">
    <property type="entry name" value="PROKAR_LIPOPROTEIN"/>
    <property type="match status" value="1"/>
</dbReference>
<dbReference type="KEGG" id="lyd:D7I47_03495"/>
<evidence type="ECO:0000259" key="2">
    <source>
        <dbReference type="Pfam" id="PF11258"/>
    </source>
</evidence>
<dbReference type="InterPro" id="IPR023158">
    <property type="entry name" value="YerB-like_sf"/>
</dbReference>
<dbReference type="Gene3D" id="3.50.90.10">
    <property type="entry name" value="YerB-like"/>
    <property type="match status" value="1"/>
</dbReference>
<keyword evidence="1" id="KW-0732">Signal</keyword>
<dbReference type="Pfam" id="PF17479">
    <property type="entry name" value="DUF3048_C"/>
    <property type="match status" value="1"/>
</dbReference>
<dbReference type="Proteomes" id="UP000278886">
    <property type="component" value="Chromosome"/>
</dbReference>
<proteinExistence type="predicted"/>
<keyword evidence="5" id="KW-1185">Reference proteome</keyword>
<evidence type="ECO:0000313" key="4">
    <source>
        <dbReference type="EMBL" id="AYF97406.1"/>
    </source>
</evidence>
<dbReference type="Pfam" id="PF11258">
    <property type="entry name" value="DUF3048"/>
    <property type="match status" value="1"/>
</dbReference>
<name>A0A387B8I7_9MICO</name>
<reference evidence="5" key="1">
    <citation type="submission" date="2018-09" db="EMBL/GenBank/DDBJ databases">
        <title>Genome sequencing of strain 2DFWR-13.</title>
        <authorList>
            <person name="Heo J."/>
            <person name="Kim S.-J."/>
            <person name="Kwon S.-W."/>
        </authorList>
    </citation>
    <scope>NUCLEOTIDE SEQUENCE [LARGE SCALE GENOMIC DNA]</scope>
    <source>
        <strain evidence="5">2DFWR-13</strain>
    </source>
</reference>
<accession>A0A387B8I7</accession>
<evidence type="ECO:0000259" key="3">
    <source>
        <dbReference type="Pfam" id="PF17479"/>
    </source>
</evidence>
<dbReference type="RefSeq" id="WP_120761757.1">
    <property type="nucleotide sequence ID" value="NZ_CP032630.1"/>
</dbReference>
<evidence type="ECO:0000256" key="1">
    <source>
        <dbReference type="SAM" id="SignalP"/>
    </source>
</evidence>
<sequence length="348" mass="36723">MQLRGRRGLAGAVLVALAAVSAGCTAQTPTPTPTPSPTPEYVSDYETPAPIVIAPLTGVVVDDPASLAHPSLAAKIDNHWDARPQVGLEQTDLVFEELVEGGLTRYVAVWHSHVPAEIGPIRSIRPMDPDIISPFGGIVAYSGGQLRFVALMQQTNVYNAIHGQKDTADVMYRTKNKAAPHNVIVKAPELIAMHAELAPPPQQYSYADRAEQATAAREGAPTQGVDLVLGGSAHPSWRWDAASAKWLRFQDGDVDLDSNGGQLSAANVVIVRVPISNDGGVPKTELIGGGEAWVLSGGGISHASWSKSDRTAPIRLLDDTGAVIRLAPGNSWFELVPNSGSVTQLPAA</sequence>
<feature type="chain" id="PRO_5039148139" evidence="1">
    <location>
        <begin position="27"/>
        <end position="348"/>
    </location>
</feature>
<dbReference type="InterPro" id="IPR035328">
    <property type="entry name" value="DUF3048_C"/>
</dbReference>
<evidence type="ECO:0000313" key="5">
    <source>
        <dbReference type="Proteomes" id="UP000278886"/>
    </source>
</evidence>
<feature type="domain" description="DUF3048" evidence="3">
    <location>
        <begin position="231"/>
        <end position="332"/>
    </location>
</feature>
<gene>
    <name evidence="4" type="ORF">D7I47_03495</name>
</gene>
<protein>
    <submittedName>
        <fullName evidence="4">DUF3048 domain-containing protein</fullName>
    </submittedName>
</protein>
<dbReference type="InterPro" id="IPR021416">
    <property type="entry name" value="DUF3048_N"/>
</dbReference>
<dbReference type="AlphaFoldDB" id="A0A387B8I7"/>